<evidence type="ECO:0000313" key="2">
    <source>
        <dbReference type="Proteomes" id="UP001272325"/>
    </source>
</evidence>
<name>A0ABU4IGJ0_9VIBR</name>
<proteinExistence type="predicted"/>
<keyword evidence="2" id="KW-1185">Reference proteome</keyword>
<organism evidence="1 2">
    <name type="scientific">Vibrio plantisponsor</name>
    <dbReference type="NCBI Taxonomy" id="664643"/>
    <lineage>
        <taxon>Bacteria</taxon>
        <taxon>Pseudomonadati</taxon>
        <taxon>Pseudomonadota</taxon>
        <taxon>Gammaproteobacteria</taxon>
        <taxon>Vibrionales</taxon>
        <taxon>Vibrionaceae</taxon>
        <taxon>Vibrio</taxon>
    </lineage>
</organism>
<dbReference type="Proteomes" id="UP001272325">
    <property type="component" value="Unassembled WGS sequence"/>
</dbReference>
<evidence type="ECO:0008006" key="3">
    <source>
        <dbReference type="Google" id="ProtNLM"/>
    </source>
</evidence>
<dbReference type="RefSeq" id="WP_171137810.1">
    <property type="nucleotide sequence ID" value="NZ_AP024893.1"/>
</dbReference>
<reference evidence="1 2" key="1">
    <citation type="submission" date="2023-11" db="EMBL/GenBank/DDBJ databases">
        <title>Plant-associative lifestyle of Vibrio porteresiae and its evolutionary dynamics.</title>
        <authorList>
            <person name="Rameshkumar N."/>
            <person name="Kirti K."/>
        </authorList>
    </citation>
    <scope>NUCLEOTIDE SEQUENCE [LARGE SCALE GENOMIC DNA]</scope>
    <source>
        <strain evidence="1 2">MSSRF60</strain>
    </source>
</reference>
<accession>A0ABU4IGJ0</accession>
<protein>
    <recommendedName>
        <fullName evidence="3">DUF3800 domain-containing protein</fullName>
    </recommendedName>
</protein>
<gene>
    <name evidence="1" type="ORF">SBW85_07730</name>
</gene>
<sequence>MQTTQKTFFLFVDDSGSSCPDKSQVTRRDGLDAFALGGFLIAEDDIEHVKELHKKFMISQNLECPNGTFKHHLHSTKIRCKKTTSNG</sequence>
<dbReference type="EMBL" id="JAWRCN010000001">
    <property type="protein sequence ID" value="MDW6017666.1"/>
    <property type="molecule type" value="Genomic_DNA"/>
</dbReference>
<evidence type="ECO:0000313" key="1">
    <source>
        <dbReference type="EMBL" id="MDW6017666.1"/>
    </source>
</evidence>
<comment type="caution">
    <text evidence="1">The sequence shown here is derived from an EMBL/GenBank/DDBJ whole genome shotgun (WGS) entry which is preliminary data.</text>
</comment>